<organism evidence="2 3">
    <name type="scientific">Serratia marcescens</name>
    <dbReference type="NCBI Taxonomy" id="615"/>
    <lineage>
        <taxon>Bacteria</taxon>
        <taxon>Pseudomonadati</taxon>
        <taxon>Pseudomonadota</taxon>
        <taxon>Gammaproteobacteria</taxon>
        <taxon>Enterobacterales</taxon>
        <taxon>Yersiniaceae</taxon>
        <taxon>Serratia</taxon>
    </lineage>
</organism>
<dbReference type="EMBL" id="MJAO01000004">
    <property type="protein sequence ID" value="OKB67766.1"/>
    <property type="molecule type" value="Genomic_DNA"/>
</dbReference>
<feature type="domain" description="Carrier" evidence="1">
    <location>
        <begin position="1"/>
        <end position="78"/>
    </location>
</feature>
<dbReference type="OrthoDB" id="9009891at2"/>
<evidence type="ECO:0000313" key="2">
    <source>
        <dbReference type="EMBL" id="OKB67766.1"/>
    </source>
</evidence>
<reference evidence="2 3" key="1">
    <citation type="submission" date="2016-09" db="EMBL/GenBank/DDBJ databases">
        <title>Serratia marcescens MSU-97 and epiphytic antimycotic-producing bacteria.</title>
        <authorList>
            <person name="Matilla M.A."/>
        </authorList>
    </citation>
    <scope>NUCLEOTIDE SEQUENCE [LARGE SCALE GENOMIC DNA]</scope>
    <source>
        <strain evidence="2 3">MSU-97</strain>
    </source>
</reference>
<dbReference type="SUPFAM" id="SSF47336">
    <property type="entry name" value="ACP-like"/>
    <property type="match status" value="1"/>
</dbReference>
<name>A0A1Q4P3T4_SERMA</name>
<gene>
    <name evidence="2" type="ORF">BHU62_04810</name>
</gene>
<dbReference type="AlphaFoldDB" id="A0A1Q4P3T4"/>
<comment type="caution">
    <text evidence="2">The sequence shown here is derived from an EMBL/GenBank/DDBJ whole genome shotgun (WGS) entry which is preliminary data.</text>
</comment>
<dbReference type="Gene3D" id="1.10.1200.10">
    <property type="entry name" value="ACP-like"/>
    <property type="match status" value="1"/>
</dbReference>
<dbReference type="RefSeq" id="WP_049053149.1">
    <property type="nucleotide sequence ID" value="NZ_MJAO01000004.1"/>
</dbReference>
<dbReference type="Proteomes" id="UP000185770">
    <property type="component" value="Unassembled WGS sequence"/>
</dbReference>
<dbReference type="InterPro" id="IPR036736">
    <property type="entry name" value="ACP-like_sf"/>
</dbReference>
<dbReference type="PROSITE" id="PS50075">
    <property type="entry name" value="CARRIER"/>
    <property type="match status" value="1"/>
</dbReference>
<sequence length="81" mass="8989">MTTPTALEQLCEEVAKILKVNTVDADCPLGQLGIDSLNVVELILACQLIYPNVMDFDDLSFDEHSTLREIDSRMMESSVTV</sequence>
<proteinExistence type="predicted"/>
<evidence type="ECO:0000259" key="1">
    <source>
        <dbReference type="PROSITE" id="PS50075"/>
    </source>
</evidence>
<accession>A0A1Q4P3T4</accession>
<evidence type="ECO:0000313" key="3">
    <source>
        <dbReference type="Proteomes" id="UP000185770"/>
    </source>
</evidence>
<dbReference type="InterPro" id="IPR009081">
    <property type="entry name" value="PP-bd_ACP"/>
</dbReference>
<dbReference type="Pfam" id="PF00550">
    <property type="entry name" value="PP-binding"/>
    <property type="match status" value="1"/>
</dbReference>
<protein>
    <submittedName>
        <fullName evidence="2">Acyl carrier protein</fullName>
    </submittedName>
</protein>